<dbReference type="InterPro" id="IPR000591">
    <property type="entry name" value="DEP_dom"/>
</dbReference>
<feature type="domain" description="Tyrosine-protein phosphatase" evidence="10">
    <location>
        <begin position="38"/>
        <end position="298"/>
    </location>
</feature>
<evidence type="ECO:0000256" key="9">
    <source>
        <dbReference type="SAM" id="MobiDB-lite"/>
    </source>
</evidence>
<dbReference type="InterPro" id="IPR000242">
    <property type="entry name" value="PTP_cat"/>
</dbReference>
<feature type="domain" description="Tyrosine specific protein phosphatases" evidence="11">
    <location>
        <begin position="209"/>
        <end position="289"/>
    </location>
</feature>
<dbReference type="InterPro" id="IPR022775">
    <property type="entry name" value="AP_mu_sigma_su"/>
</dbReference>
<dbReference type="InterPro" id="IPR011012">
    <property type="entry name" value="Longin-like_dom_sf"/>
</dbReference>
<dbReference type="Pfam" id="PF00102">
    <property type="entry name" value="Y_phosphatase"/>
    <property type="match status" value="1"/>
</dbReference>
<evidence type="ECO:0000313" key="14">
    <source>
        <dbReference type="EMBL" id="KFD51728.1"/>
    </source>
</evidence>
<feature type="coiled-coil region" evidence="8">
    <location>
        <begin position="872"/>
        <end position="899"/>
    </location>
</feature>
<comment type="similarity">
    <text evidence="2">Belongs to the TPD52 family.</text>
</comment>
<organism evidence="14 15">
    <name type="scientific">Trichuris suis</name>
    <name type="common">pig whipworm</name>
    <dbReference type="NCBI Taxonomy" id="68888"/>
    <lineage>
        <taxon>Eukaryota</taxon>
        <taxon>Metazoa</taxon>
        <taxon>Ecdysozoa</taxon>
        <taxon>Nematoda</taxon>
        <taxon>Enoplea</taxon>
        <taxon>Dorylaimia</taxon>
        <taxon>Trichinellida</taxon>
        <taxon>Trichuridae</taxon>
        <taxon>Trichuris</taxon>
    </lineage>
</organism>
<keyword evidence="5 8" id="KW-0175">Coiled coil</keyword>
<evidence type="ECO:0000256" key="7">
    <source>
        <dbReference type="ARBA" id="ARBA00023176"/>
    </source>
</evidence>
<dbReference type="SUPFAM" id="SSF49447">
    <property type="entry name" value="Second domain of Mu2 adaptin subunit (ap50) of ap2 adaptor"/>
    <property type="match status" value="1"/>
</dbReference>
<feature type="compositionally biased region" description="Basic and acidic residues" evidence="9">
    <location>
        <begin position="395"/>
        <end position="408"/>
    </location>
</feature>
<dbReference type="GO" id="GO:0005096">
    <property type="term" value="F:GTPase activator activity"/>
    <property type="evidence" value="ECO:0007669"/>
    <property type="project" value="InterPro"/>
</dbReference>
<dbReference type="PANTHER" id="PTHR13179:SF8">
    <property type="entry name" value="GATOR COMPLEX PROTEIN DEPDC5"/>
    <property type="match status" value="1"/>
</dbReference>
<dbReference type="Gene3D" id="2.60.40.1170">
    <property type="entry name" value="Mu homology domain, subdomain B"/>
    <property type="match status" value="2"/>
</dbReference>
<dbReference type="GO" id="GO:0035556">
    <property type="term" value="P:intracellular signal transduction"/>
    <property type="evidence" value="ECO:0007669"/>
    <property type="project" value="InterPro"/>
</dbReference>
<dbReference type="PROSITE" id="PS50186">
    <property type="entry name" value="DEP"/>
    <property type="match status" value="1"/>
</dbReference>
<dbReference type="InterPro" id="IPR007327">
    <property type="entry name" value="TPD52"/>
</dbReference>
<dbReference type="SUPFAM" id="SSF46785">
    <property type="entry name" value="Winged helix' DNA-binding domain"/>
    <property type="match status" value="1"/>
</dbReference>
<dbReference type="SMART" id="SM00404">
    <property type="entry name" value="PTPc_motif"/>
    <property type="match status" value="1"/>
</dbReference>
<dbReference type="GO" id="GO:0016192">
    <property type="term" value="P:vesicle-mediated transport"/>
    <property type="evidence" value="ECO:0007669"/>
    <property type="project" value="InterPro"/>
</dbReference>
<evidence type="ECO:0000256" key="8">
    <source>
        <dbReference type="SAM" id="Coils"/>
    </source>
</evidence>
<dbReference type="InterPro" id="IPR045838">
    <property type="entry name" value="DEPDC5_CTD"/>
</dbReference>
<dbReference type="Gene3D" id="3.30.450.60">
    <property type="match status" value="1"/>
</dbReference>
<dbReference type="InterPro" id="IPR016130">
    <property type="entry name" value="Tyr_Pase_AS"/>
</dbReference>
<feature type="compositionally biased region" description="Basic and acidic residues" evidence="9">
    <location>
        <begin position="338"/>
        <end position="360"/>
    </location>
</feature>
<dbReference type="InterPro" id="IPR003595">
    <property type="entry name" value="Tyr_Pase_cat"/>
</dbReference>
<proteinExistence type="inferred from homology"/>
<dbReference type="GO" id="GO:1990130">
    <property type="term" value="C:GATOR1 complex"/>
    <property type="evidence" value="ECO:0007669"/>
    <property type="project" value="TreeGrafter"/>
</dbReference>
<evidence type="ECO:0000256" key="2">
    <source>
        <dbReference type="ARBA" id="ARBA00005702"/>
    </source>
</evidence>
<dbReference type="Pfam" id="PF23013">
    <property type="entry name" value="IML1_N"/>
    <property type="match status" value="1"/>
</dbReference>
<dbReference type="FunFam" id="3.30.450.60:FF:000002">
    <property type="entry name" value="AP-2 complex subunit mu, putative"/>
    <property type="match status" value="1"/>
</dbReference>
<feature type="region of interest" description="Disordered" evidence="9">
    <location>
        <begin position="338"/>
        <end position="372"/>
    </location>
</feature>
<dbReference type="InterPro" id="IPR036390">
    <property type="entry name" value="WH_DNA-bd_sf"/>
</dbReference>
<dbReference type="GO" id="GO:0010508">
    <property type="term" value="P:positive regulation of autophagy"/>
    <property type="evidence" value="ECO:0007669"/>
    <property type="project" value="TreeGrafter"/>
</dbReference>
<evidence type="ECO:0000259" key="10">
    <source>
        <dbReference type="PROSITE" id="PS50055"/>
    </source>
</evidence>
<reference evidence="14 15" key="1">
    <citation type="journal article" date="2014" name="Nat. Genet.">
        <title>Genome and transcriptome of the porcine whipworm Trichuris suis.</title>
        <authorList>
            <person name="Jex A.R."/>
            <person name="Nejsum P."/>
            <person name="Schwarz E.M."/>
            <person name="Hu L."/>
            <person name="Young N.D."/>
            <person name="Hall R.S."/>
            <person name="Korhonen P.K."/>
            <person name="Liao S."/>
            <person name="Thamsborg S."/>
            <person name="Xia J."/>
            <person name="Xu P."/>
            <person name="Wang S."/>
            <person name="Scheerlinck J.P."/>
            <person name="Hofmann A."/>
            <person name="Sternberg P.W."/>
            <person name="Wang J."/>
            <person name="Gasser R.B."/>
        </authorList>
    </citation>
    <scope>NUCLEOTIDE SEQUENCE [LARGE SCALE GENOMIC DNA]</scope>
    <source>
        <strain evidence="14">DCEP-RM93M</strain>
    </source>
</reference>
<dbReference type="InterPro" id="IPR028565">
    <property type="entry name" value="MHD"/>
</dbReference>
<dbReference type="Gene3D" id="3.90.190.10">
    <property type="entry name" value="Protein tyrosine phosphatase superfamily"/>
    <property type="match status" value="1"/>
</dbReference>
<dbReference type="InterPro" id="IPR036168">
    <property type="entry name" value="AP2_Mu_C_sf"/>
</dbReference>
<evidence type="ECO:0000256" key="6">
    <source>
        <dbReference type="ARBA" id="ARBA00023136"/>
    </source>
</evidence>
<dbReference type="GO" id="GO:0004725">
    <property type="term" value="F:protein tyrosine phosphatase activity"/>
    <property type="evidence" value="ECO:0007669"/>
    <property type="project" value="InterPro"/>
</dbReference>
<dbReference type="Gene3D" id="1.10.10.10">
    <property type="entry name" value="Winged helix-like DNA-binding domain superfamily/Winged helix DNA-binding domain"/>
    <property type="match status" value="1"/>
</dbReference>
<dbReference type="GO" id="GO:1904262">
    <property type="term" value="P:negative regulation of TORC1 signaling"/>
    <property type="evidence" value="ECO:0007669"/>
    <property type="project" value="TreeGrafter"/>
</dbReference>
<keyword evidence="4" id="KW-0653">Protein transport</keyword>
<dbReference type="InterPro" id="IPR027244">
    <property type="entry name" value="IML1"/>
</dbReference>
<evidence type="ECO:0000259" key="11">
    <source>
        <dbReference type="PROSITE" id="PS50056"/>
    </source>
</evidence>
<feature type="compositionally biased region" description="Basic residues" evidence="9">
    <location>
        <begin position="420"/>
        <end position="441"/>
    </location>
</feature>
<evidence type="ECO:0000256" key="3">
    <source>
        <dbReference type="ARBA" id="ARBA00022448"/>
    </source>
</evidence>
<evidence type="ECO:0000313" key="15">
    <source>
        <dbReference type="Proteomes" id="UP000030764"/>
    </source>
</evidence>
<dbReference type="CDD" id="cd00047">
    <property type="entry name" value="PTPc"/>
    <property type="match status" value="1"/>
</dbReference>
<dbReference type="EMBL" id="KL363236">
    <property type="protein sequence ID" value="KFD51728.1"/>
    <property type="molecule type" value="Genomic_DNA"/>
</dbReference>
<dbReference type="Proteomes" id="UP000030764">
    <property type="component" value="Unassembled WGS sequence"/>
</dbReference>
<dbReference type="PROSITE" id="PS51072">
    <property type="entry name" value="MHD"/>
    <property type="match status" value="1"/>
</dbReference>
<dbReference type="SUPFAM" id="SSF52799">
    <property type="entry name" value="(Phosphotyrosine protein) phosphatases II"/>
    <property type="match status" value="1"/>
</dbReference>
<dbReference type="PROSITE" id="PS00383">
    <property type="entry name" value="TYR_PHOSPHATASE_1"/>
    <property type="match status" value="1"/>
</dbReference>
<dbReference type="GO" id="GO:0005905">
    <property type="term" value="C:clathrin-coated pit"/>
    <property type="evidence" value="ECO:0007669"/>
    <property type="project" value="UniProtKB-KW"/>
</dbReference>
<feature type="domain" description="MHD" evidence="13">
    <location>
        <begin position="628"/>
        <end position="883"/>
    </location>
</feature>
<dbReference type="Pfam" id="PF01217">
    <property type="entry name" value="Clat_adaptor_s"/>
    <property type="match status" value="1"/>
</dbReference>
<dbReference type="GO" id="GO:0030131">
    <property type="term" value="C:clathrin adaptor complex"/>
    <property type="evidence" value="ECO:0007669"/>
    <property type="project" value="InterPro"/>
</dbReference>
<dbReference type="Pfam" id="PF12257">
    <property type="entry name" value="IML1"/>
    <property type="match status" value="1"/>
</dbReference>
<evidence type="ECO:0000256" key="4">
    <source>
        <dbReference type="ARBA" id="ARBA00022927"/>
    </source>
</evidence>
<feature type="domain" description="DEP" evidence="12">
    <location>
        <begin position="1960"/>
        <end position="2017"/>
    </location>
</feature>
<name>A0A085M3D2_9BILA</name>
<dbReference type="SMART" id="SM00194">
    <property type="entry name" value="PTPc"/>
    <property type="match status" value="1"/>
</dbReference>
<evidence type="ECO:0000259" key="12">
    <source>
        <dbReference type="PROSITE" id="PS50186"/>
    </source>
</evidence>
<dbReference type="GO" id="GO:0006886">
    <property type="term" value="P:intracellular protein transport"/>
    <property type="evidence" value="ECO:0007669"/>
    <property type="project" value="InterPro"/>
</dbReference>
<feature type="region of interest" description="Disordered" evidence="9">
    <location>
        <begin position="391"/>
        <end position="446"/>
    </location>
</feature>
<dbReference type="SUPFAM" id="SSF64356">
    <property type="entry name" value="SNARE-like"/>
    <property type="match status" value="1"/>
</dbReference>
<keyword evidence="7" id="KW-0168">Coated pit</keyword>
<sequence>MQNGAAMSDDEANGNKKTRLDWLLEYGRMPYLDLLQIMRAEFSSLPGRPNAAEATSFMSQLNKAKNRYIDILCLEKTRVKLRGDGCDYIHANWVRSSELDMKIIMAQAPTQNTLDEFYRMLFQENVLLIVCLTQLKERGVEKMHPYWPATEGSQLTFANYTVKNSGIQETCNSLISTLDVEQIDKKAHMTIKHLFYLDWPDHRVPRCTHKFINLVSQCNKLSSEISNNSKNNPTMVIHCSAGVGRSGTLTALLVIQKVIDRGLPPKIRDTVAEIRQQRSLAVQGIEQYMFIYRTTMEMVYAKEWAGREPHREILKQMGALRLITTNSCCNLANFGKDQRDFEPAAPPSRHEEGDPARRQPSEAPGQRQHRSTLAVVEAQIKTGLKGLKNRITSRLLERKDQEQKDENKQCSSPESTLPPVKRKLSSIRRRTSSKRKSSNKKKAVEHLSGHHEMIESLFVINKAGDITLEKHWKSAINRTVCDYFFEAQKEAATPEDVPVVIVTPHHYLINIYRDQLFFVAAVKVELPPLVVIEFLHRVVDIIILYFDECSDTVIKDNLVTLYELLDEMLDNGYPLTMEPNVLQELIKPPSFLRNLSNTVTGKSNVSERLPMGQLSNIPWRRSSVRYNNNEAYFDVVEEIDAIIDKSGNLVFGEIHGFVDCCIKLSGMPDLTLSFVNPRLFDDVSFHPCVRLKRWEADRVLSFVPPDGRFRLMTFHIGSQSRVTPPIQVRHSFGFKVGESGKFDLTVSLVHFVGKTLEDVLFTISMPKYVVNCNLIPSQGRTSFESTSKTLLWEVGKLEASGTVNLRGMVTVQAGQLSANGSPIINVTICVQHGVAELIVHVDLSICVRDEVLVTAVYLLENCEASGESSHATELSEAEKEQLREELRKTEEEINTLRQVIAARMKHAADLKQKLGINPWQEIQQDVSEGIRFVKESEAYHATNDFIQQATDALSNVGSKVSNKFGQLRTTPAFKSFEEKVGSAYTSVKVKLYFALQSSEGKTCKLWFHKREGRIRDLDFLYSSKDFPDLEVGDVLEIYHKEEQFSRLLVQVNRLVEDFLPKQGNTVSVDETLAATFQLKNYGDVIVRKVPPELVSLDLLELSFKEQYVSSSDCYRLRKMLLRKCVQMNKKIEYCGIRVMVQEMFKGGEQVACGYVGESTRVVFRSNSALVYIMIQMSLEMWEFDKQGDLYSEKCINGFLPDLFKKWKEKSCSHFVSIVLFSRWFYTPEAVNASSDVVRKRVLTTHRGEMYQDFYHLIVHNEQYEDWQPVLSKIKVAFSNYRRSISAHIDRVGLSPAKNSTAAYGNFLETLNIPLNFFTKHYLNRSFERTGQLAIVISPGSGVFQVEPSLAMLTKQRTIDCGTPVDLVCLGEQPFHVVPLFVFVSDDRSSDSLPSTNAVKGDEQYIVPHWMNTSYYDPVEYGSSISNVRSRIKIPNSVLEAPVCVQLKPLDVTSSVSGKNELPDFDRCDSALFADQVSTGLSSLGRKMTPSCSPRPNRRFRHRDRSVDLCLIGCPVRRKLSTRSTGPLGLNLLDVADPRFICGSSESANGFSLEGGDSATRLLMENAEVADGQLIDPFSPAGHSVPISADRRRWIHVFPVDSYGFSKQPHHFYYGSSVIKAPYTAERRVLPGVGQSFPNVDTLASDGLGKEFVWAWGPTGEECWNPEIVVCVDWKSLTLPACLPITTDFFPDLETLRNDYYVSEHSILLDESVKEAWLSGGDFRADIFGELICQRLQRGFQIIQTDTELLHSAKTTILSNVGIPEYECFLGENCTYHRLALIGQTVYVSKFLPRQNTRFPECQYYYLLQGPDIPTYNACHTIFQLDRLSGINWSFLDNMIIMRGEGEDFRLTGELECFECRFMLVPFDQWANDKILNSDSPRCDCYFRAKRNEELSYVDSVNRFVKFMEVLNRFRRTSAALSAEPRKQHLYTISCEEALLAAAFRFLSITSSNAQLPSRMIVSATFVHWLLDNVKEIGSKQQAIAFGQKLVSNGKIRPVRTDRQCTFEYGFVLYHADGSKEKAGFDLGSIVEVRVVTPPTVPYRAWDSTRDRCAKELRNFRIDFDPNRRSDRKEWGQVRVSASYDSNLAYEISMRWVVATSSLVGDLVHNWWRKSISVGLNLVPIPIDPFVMPENPDSDPFRNPIFVPIKQQLLNSLSSQRRLCLLYLILDRFGFLPMNCFEHGRRHEFIHSSGGMLVAISSDNQGYLWTWNPMVGLRYRSQQVTGDAQFQDKILHDLNRFCDDHEHRLTAFLQKHRAELELTKSLSSSQLPNAVS</sequence>
<dbReference type="PANTHER" id="PTHR13179">
    <property type="entry name" value="DEP DOMAIN CONTAINING PROTEIN 5"/>
    <property type="match status" value="1"/>
</dbReference>
<dbReference type="InterPro" id="IPR048255">
    <property type="entry name" value="IML1_N"/>
</dbReference>
<dbReference type="Pfam" id="PF04201">
    <property type="entry name" value="TPD52"/>
    <property type="match status" value="1"/>
</dbReference>
<evidence type="ECO:0000259" key="13">
    <source>
        <dbReference type="PROSITE" id="PS51072"/>
    </source>
</evidence>
<dbReference type="GO" id="GO:0005765">
    <property type="term" value="C:lysosomal membrane"/>
    <property type="evidence" value="ECO:0007669"/>
    <property type="project" value="TreeGrafter"/>
</dbReference>
<dbReference type="GO" id="GO:0034198">
    <property type="term" value="P:cellular response to amino acid starvation"/>
    <property type="evidence" value="ECO:0007669"/>
    <property type="project" value="TreeGrafter"/>
</dbReference>
<evidence type="ECO:0000256" key="5">
    <source>
        <dbReference type="ARBA" id="ARBA00023054"/>
    </source>
</evidence>
<dbReference type="InterPro" id="IPR036388">
    <property type="entry name" value="WH-like_DNA-bd_sf"/>
</dbReference>
<gene>
    <name evidence="14" type="ORF">M513_07425</name>
</gene>
<keyword evidence="3" id="KW-0813">Transport</keyword>
<dbReference type="CDD" id="cd09252">
    <property type="entry name" value="AP-3_Mu3_Cterm"/>
    <property type="match status" value="1"/>
</dbReference>
<dbReference type="PROSITE" id="PS50056">
    <property type="entry name" value="TYR_PHOSPHATASE_2"/>
    <property type="match status" value="1"/>
</dbReference>
<dbReference type="InterPro" id="IPR001392">
    <property type="entry name" value="Clathrin_mu"/>
</dbReference>
<dbReference type="PROSITE" id="PS50055">
    <property type="entry name" value="TYR_PHOSPHATASE_PTP"/>
    <property type="match status" value="1"/>
</dbReference>
<evidence type="ECO:0000256" key="1">
    <source>
        <dbReference type="ARBA" id="ARBA00004277"/>
    </source>
</evidence>
<protein>
    <submittedName>
        <fullName evidence="14">Uncharacterized protein</fullName>
    </submittedName>
</protein>
<keyword evidence="6" id="KW-0472">Membrane</keyword>
<dbReference type="PRINTS" id="PR00314">
    <property type="entry name" value="CLATHRINADPT"/>
</dbReference>
<comment type="subcellular location">
    <subcellularLocation>
        <location evidence="1">Membrane</location>
        <location evidence="1">Coated pit</location>
        <topology evidence="1">Peripheral membrane protein</topology>
        <orientation evidence="1">Cytoplasmic side</orientation>
    </subcellularLocation>
</comment>
<accession>A0A085M3D2</accession>
<dbReference type="InterPro" id="IPR000387">
    <property type="entry name" value="Tyr_Pase_dom"/>
</dbReference>
<dbReference type="InterPro" id="IPR055213">
    <property type="entry name" value="IML1_double_psi_beta_barrel"/>
</dbReference>
<dbReference type="CDD" id="cd14837">
    <property type="entry name" value="AP3_Mu_N"/>
    <property type="match status" value="1"/>
</dbReference>
<dbReference type="InterPro" id="IPR029021">
    <property type="entry name" value="Prot-tyrosine_phosphatase-like"/>
</dbReference>
<keyword evidence="15" id="KW-1185">Reference proteome</keyword>
<dbReference type="Pfam" id="PF00928">
    <property type="entry name" value="Adap_comp_sub"/>
    <property type="match status" value="1"/>
</dbReference>
<dbReference type="Pfam" id="PF19418">
    <property type="entry name" value="DEPDC5_CTD"/>
    <property type="match status" value="1"/>
</dbReference>